<dbReference type="EMBL" id="WOSW01000025">
    <property type="protein sequence ID" value="NHO33304.1"/>
    <property type="molecule type" value="Genomic_DNA"/>
</dbReference>
<evidence type="ECO:0000313" key="2">
    <source>
        <dbReference type="Proteomes" id="UP000615326"/>
    </source>
</evidence>
<name>A0ABX0KA70_9PROT</name>
<protein>
    <submittedName>
        <fullName evidence="1">Uncharacterized protein</fullName>
    </submittedName>
</protein>
<gene>
    <name evidence="1" type="ORF">GOB84_12165</name>
</gene>
<reference evidence="1 2" key="1">
    <citation type="journal article" date="2020" name="Int. J. Syst. Evol. Microbiol.">
        <title>Novel acetic acid bacteria from cider fermentations: Acetobacter conturbans sp. nov. and Acetobacter fallax sp. nov.</title>
        <authorList>
            <person name="Sombolestani A.S."/>
            <person name="Cleenwerck I."/>
            <person name="Cnockaert M."/>
            <person name="Borremans W."/>
            <person name="Wieme A.D."/>
            <person name="De Vuyst L."/>
            <person name="Vandamme P."/>
        </authorList>
    </citation>
    <scope>NUCLEOTIDE SEQUENCE [LARGE SCALE GENOMIC DNA]</scope>
    <source>
        <strain evidence="1 2">LMG 1637</strain>
    </source>
</reference>
<dbReference type="Proteomes" id="UP000615326">
    <property type="component" value="Unassembled WGS sequence"/>
</dbReference>
<evidence type="ECO:0000313" key="1">
    <source>
        <dbReference type="EMBL" id="NHO33304.1"/>
    </source>
</evidence>
<comment type="caution">
    <text evidence="1">The sequence shown here is derived from an EMBL/GenBank/DDBJ whole genome shotgun (WGS) entry which is preliminary data.</text>
</comment>
<proteinExistence type="predicted"/>
<keyword evidence="2" id="KW-1185">Reference proteome</keyword>
<accession>A0ABX0KA70</accession>
<dbReference type="RefSeq" id="WP_173577827.1">
    <property type="nucleotide sequence ID" value="NZ_WOSW01000025.1"/>
</dbReference>
<organism evidence="1 2">
    <name type="scientific">Acetobacter fallax</name>
    <dbReference type="NCBI Taxonomy" id="1737473"/>
    <lineage>
        <taxon>Bacteria</taxon>
        <taxon>Pseudomonadati</taxon>
        <taxon>Pseudomonadota</taxon>
        <taxon>Alphaproteobacteria</taxon>
        <taxon>Acetobacterales</taxon>
        <taxon>Acetobacteraceae</taxon>
        <taxon>Acetobacter</taxon>
    </lineage>
</organism>
<sequence>MARVRSDLSTAWVSRDGRIDFQAGVGFPDGKLPLCCGDRDVIKTALKARAWTGSAYAVPGVSADVSDQVAFEAVEKLRVSMVGINDGIISYFSGMNRRDVGCRAEKAA</sequence>